<dbReference type="InterPro" id="IPR008990">
    <property type="entry name" value="Elect_transpt_acc-like_dom_sf"/>
</dbReference>
<name>A0A1M5XV54_9BRAD</name>
<accession>A0A1M5XV54</accession>
<organism evidence="2 3">
    <name type="scientific">Bradyrhizobium erythrophlei</name>
    <dbReference type="NCBI Taxonomy" id="1437360"/>
    <lineage>
        <taxon>Bacteria</taxon>
        <taxon>Pseudomonadati</taxon>
        <taxon>Pseudomonadota</taxon>
        <taxon>Alphaproteobacteria</taxon>
        <taxon>Hyphomicrobiales</taxon>
        <taxon>Nitrobacteraceae</taxon>
        <taxon>Bradyrhizobium</taxon>
    </lineage>
</organism>
<dbReference type="EMBL" id="LT670817">
    <property type="protein sequence ID" value="SHI03687.1"/>
    <property type="molecule type" value="Genomic_DNA"/>
</dbReference>
<dbReference type="InterPro" id="IPR042262">
    <property type="entry name" value="CN_hydtase_beta_C"/>
</dbReference>
<evidence type="ECO:0000256" key="1">
    <source>
        <dbReference type="SAM" id="MobiDB-lite"/>
    </source>
</evidence>
<feature type="region of interest" description="Disordered" evidence="1">
    <location>
        <begin position="200"/>
        <end position="260"/>
    </location>
</feature>
<feature type="compositionally biased region" description="Basic residues" evidence="1">
    <location>
        <begin position="250"/>
        <end position="260"/>
    </location>
</feature>
<feature type="region of interest" description="Disordered" evidence="1">
    <location>
        <begin position="110"/>
        <end position="130"/>
    </location>
</feature>
<protein>
    <submittedName>
        <fullName evidence="2">Uncharacterized protein</fullName>
    </submittedName>
</protein>
<dbReference type="Gene3D" id="1.10.472.20">
    <property type="entry name" value="Nitrile hydratase, beta subunit"/>
    <property type="match status" value="1"/>
</dbReference>
<evidence type="ECO:0000313" key="2">
    <source>
        <dbReference type="EMBL" id="SHI03687.1"/>
    </source>
</evidence>
<evidence type="ECO:0000313" key="3">
    <source>
        <dbReference type="Proteomes" id="UP000189796"/>
    </source>
</evidence>
<dbReference type="SUPFAM" id="SSF50090">
    <property type="entry name" value="Electron transport accessory proteins"/>
    <property type="match status" value="1"/>
</dbReference>
<dbReference type="AlphaFoldDB" id="A0A1M5XV54"/>
<dbReference type="Proteomes" id="UP000189796">
    <property type="component" value="Chromosome I"/>
</dbReference>
<sequence length="260" mass="29090">MTDKPKFPEAIVSTRGFVWEQPAAHAARAVPGIPRDENGPVFREPWEAQAFAMALTLHKRGLFTGTNGQQRLPTKLQARKQTAIPTPARPITSTGWRRWNAWLPKRASPPPKRCIATAMPGTPPPTARHMVRRSNLSRRILASTVGAEELRLSKNGRDTRESGYPVRRGFAIDLRLLWNTRSSAFEDDDTVGLVNQQLTSSPCAPHMRASPSRAKRKPGIRRNQNPSHAARRVRRDSRCGSVRGSNRPALPRRVRLRATT</sequence>
<proteinExistence type="predicted"/>
<reference evidence="2 3" key="1">
    <citation type="submission" date="2016-11" db="EMBL/GenBank/DDBJ databases">
        <authorList>
            <person name="Jaros S."/>
            <person name="Januszkiewicz K."/>
            <person name="Wedrychowicz H."/>
        </authorList>
    </citation>
    <scope>NUCLEOTIDE SEQUENCE [LARGE SCALE GENOMIC DNA]</scope>
    <source>
        <strain evidence="2 3">GAS138</strain>
    </source>
</reference>
<gene>
    <name evidence="2" type="ORF">SAMN05443248_7650</name>
</gene>